<gene>
    <name evidence="2" type="ORF">ARMGADRAFT_1021799</name>
</gene>
<accession>A0A2H3EI29</accession>
<dbReference type="AlphaFoldDB" id="A0A2H3EI29"/>
<reference evidence="3" key="1">
    <citation type="journal article" date="2017" name="Nat. Ecol. Evol.">
        <title>Genome expansion and lineage-specific genetic innovations in the forest pathogenic fungi Armillaria.</title>
        <authorList>
            <person name="Sipos G."/>
            <person name="Prasanna A.N."/>
            <person name="Walter M.C."/>
            <person name="O'Connor E."/>
            <person name="Balint B."/>
            <person name="Krizsan K."/>
            <person name="Kiss B."/>
            <person name="Hess J."/>
            <person name="Varga T."/>
            <person name="Slot J."/>
            <person name="Riley R."/>
            <person name="Boka B."/>
            <person name="Rigling D."/>
            <person name="Barry K."/>
            <person name="Lee J."/>
            <person name="Mihaltcheva S."/>
            <person name="LaButti K."/>
            <person name="Lipzen A."/>
            <person name="Waldron R."/>
            <person name="Moloney N.M."/>
            <person name="Sperisen C."/>
            <person name="Kredics L."/>
            <person name="Vagvoelgyi C."/>
            <person name="Patrignani A."/>
            <person name="Fitzpatrick D."/>
            <person name="Nagy I."/>
            <person name="Doyle S."/>
            <person name="Anderson J.B."/>
            <person name="Grigoriev I.V."/>
            <person name="Gueldener U."/>
            <person name="Muensterkoetter M."/>
            <person name="Nagy L.G."/>
        </authorList>
    </citation>
    <scope>NUCLEOTIDE SEQUENCE [LARGE SCALE GENOMIC DNA]</scope>
    <source>
        <strain evidence="3">Ar21-2</strain>
    </source>
</reference>
<sequence>MPVIQVLVEHGDVMVSIDKTKLMEFAKDIPVEQNIILGHWEALAKAWRMFPMVDAKAVVYLEMIQTTHNRKNHDQISDRQKKKYQKQKRQNKHCELAHSQSTRKAKDMVVTSMTSKAAKDTDTTVFSTLLDEANALQDAHSQILTEVLQIEGCGKVYHALQSLDGSIGLLVKSLEDIYCYAMEGSAKLLKAYNRSYAINYYVFYVAFLHLLAWVPPSDYTVTGLLGFLQCHRPLTTIRTVLSMSDIGPPSCTMSLEQIQQCIADMVTHHLLKQFAVSIHYPHQPAPRMIDGESGERFLGPGYH</sequence>
<dbReference type="OrthoDB" id="3122417at2759"/>
<dbReference type="EMBL" id="KZ293644">
    <property type="protein sequence ID" value="PBL03033.1"/>
    <property type="molecule type" value="Genomic_DNA"/>
</dbReference>
<dbReference type="Proteomes" id="UP000217790">
    <property type="component" value="Unassembled WGS sequence"/>
</dbReference>
<protein>
    <submittedName>
        <fullName evidence="2">Uncharacterized protein</fullName>
    </submittedName>
</protein>
<organism evidence="2 3">
    <name type="scientific">Armillaria gallica</name>
    <name type="common">Bulbous honey fungus</name>
    <name type="synonym">Armillaria bulbosa</name>
    <dbReference type="NCBI Taxonomy" id="47427"/>
    <lineage>
        <taxon>Eukaryota</taxon>
        <taxon>Fungi</taxon>
        <taxon>Dikarya</taxon>
        <taxon>Basidiomycota</taxon>
        <taxon>Agaricomycotina</taxon>
        <taxon>Agaricomycetes</taxon>
        <taxon>Agaricomycetidae</taxon>
        <taxon>Agaricales</taxon>
        <taxon>Marasmiineae</taxon>
        <taxon>Physalacriaceae</taxon>
        <taxon>Armillaria</taxon>
    </lineage>
</organism>
<dbReference type="InParanoid" id="A0A2H3EI29"/>
<name>A0A2H3EI29_ARMGA</name>
<evidence type="ECO:0000313" key="3">
    <source>
        <dbReference type="Proteomes" id="UP000217790"/>
    </source>
</evidence>
<evidence type="ECO:0000313" key="2">
    <source>
        <dbReference type="EMBL" id="PBL03033.1"/>
    </source>
</evidence>
<feature type="compositionally biased region" description="Basic residues" evidence="1">
    <location>
        <begin position="80"/>
        <end position="91"/>
    </location>
</feature>
<keyword evidence="3" id="KW-1185">Reference proteome</keyword>
<feature type="region of interest" description="Disordered" evidence="1">
    <location>
        <begin position="70"/>
        <end position="98"/>
    </location>
</feature>
<proteinExistence type="predicted"/>
<evidence type="ECO:0000256" key="1">
    <source>
        <dbReference type="SAM" id="MobiDB-lite"/>
    </source>
</evidence>